<feature type="transmembrane region" description="Helical" evidence="1">
    <location>
        <begin position="92"/>
        <end position="114"/>
    </location>
</feature>
<feature type="domain" description="CAAX prenyl protease 2/Lysostaphin resistance protein A-like" evidence="2">
    <location>
        <begin position="129"/>
        <end position="220"/>
    </location>
</feature>
<name>A0A846R3W4_9FLAO</name>
<evidence type="ECO:0000313" key="3">
    <source>
        <dbReference type="EMBL" id="NJB72044.1"/>
    </source>
</evidence>
<keyword evidence="1" id="KW-0472">Membrane</keyword>
<reference evidence="3 4" key="1">
    <citation type="submission" date="2020-03" db="EMBL/GenBank/DDBJ databases">
        <title>Genomic Encyclopedia of Type Strains, Phase IV (KMG-IV): sequencing the most valuable type-strain genomes for metagenomic binning, comparative biology and taxonomic classification.</title>
        <authorList>
            <person name="Goeker M."/>
        </authorList>
    </citation>
    <scope>NUCLEOTIDE SEQUENCE [LARGE SCALE GENOMIC DNA]</scope>
    <source>
        <strain evidence="3 4">DSM 29762</strain>
    </source>
</reference>
<dbReference type="GO" id="GO:0080120">
    <property type="term" value="P:CAAX-box protein maturation"/>
    <property type="evidence" value="ECO:0007669"/>
    <property type="project" value="UniProtKB-ARBA"/>
</dbReference>
<feature type="transmembrane region" description="Helical" evidence="1">
    <location>
        <begin position="12"/>
        <end position="37"/>
    </location>
</feature>
<dbReference type="AlphaFoldDB" id="A0A846R3W4"/>
<keyword evidence="1" id="KW-0812">Transmembrane</keyword>
<dbReference type="EMBL" id="JAATJJ010000002">
    <property type="protein sequence ID" value="NJB72044.1"/>
    <property type="molecule type" value="Genomic_DNA"/>
</dbReference>
<dbReference type="PANTHER" id="PTHR39430:SF1">
    <property type="entry name" value="PROTEASE"/>
    <property type="match status" value="1"/>
</dbReference>
<dbReference type="RefSeq" id="WP_167964645.1">
    <property type="nucleotide sequence ID" value="NZ_JAATJJ010000002.1"/>
</dbReference>
<protein>
    <recommendedName>
        <fullName evidence="2">CAAX prenyl protease 2/Lysostaphin resistance protein A-like domain-containing protein</fullName>
    </recommendedName>
</protein>
<keyword evidence="1" id="KW-1133">Transmembrane helix</keyword>
<gene>
    <name evidence="3" type="ORF">GGR42_002535</name>
</gene>
<sequence length="288" mass="32772">MIEQESKNVGWYRVLLLVLPYFFIVGIFQYIGVLAAGVDLSENSPEETVFQQFIIGIFNLLGTFLVVWIFMKFVDKQKFVQLGLQIKNRIKDIVTGTLFGAIIMGAGYILLYFLEEIQFTGVVLNFTDLTLIILHFFIVALVEEVLFRGYILRNLMISFNKYIALFLSSGLFSLMHGFNPNISQFSLMGLFLSGVLLGATYIFTKNLWFPIALHFSWNLFQSLLGFNVSGQDSYSIVEHQIVEANLINGGAFGFEGSYLSIIAQLILIFGIIYYYSYKTTKHNTGYNL</sequence>
<proteinExistence type="predicted"/>
<evidence type="ECO:0000313" key="4">
    <source>
        <dbReference type="Proteomes" id="UP000590442"/>
    </source>
</evidence>
<organism evidence="3 4">
    <name type="scientific">Saonia flava</name>
    <dbReference type="NCBI Taxonomy" id="523696"/>
    <lineage>
        <taxon>Bacteria</taxon>
        <taxon>Pseudomonadati</taxon>
        <taxon>Bacteroidota</taxon>
        <taxon>Flavobacteriia</taxon>
        <taxon>Flavobacteriales</taxon>
        <taxon>Flavobacteriaceae</taxon>
        <taxon>Saonia</taxon>
    </lineage>
</organism>
<accession>A0A846R3W4</accession>
<evidence type="ECO:0000256" key="1">
    <source>
        <dbReference type="SAM" id="Phobius"/>
    </source>
</evidence>
<dbReference type="Pfam" id="PF02517">
    <property type="entry name" value="Rce1-like"/>
    <property type="match status" value="1"/>
</dbReference>
<dbReference type="PANTHER" id="PTHR39430">
    <property type="entry name" value="MEMBRANE-ASSOCIATED PROTEASE-RELATED"/>
    <property type="match status" value="1"/>
</dbReference>
<keyword evidence="4" id="KW-1185">Reference proteome</keyword>
<dbReference type="InterPro" id="IPR003675">
    <property type="entry name" value="Rce1/LyrA-like_dom"/>
</dbReference>
<dbReference type="GO" id="GO:0004175">
    <property type="term" value="F:endopeptidase activity"/>
    <property type="evidence" value="ECO:0007669"/>
    <property type="project" value="UniProtKB-ARBA"/>
</dbReference>
<dbReference type="Proteomes" id="UP000590442">
    <property type="component" value="Unassembled WGS sequence"/>
</dbReference>
<feature type="transmembrane region" description="Helical" evidence="1">
    <location>
        <begin position="256"/>
        <end position="275"/>
    </location>
</feature>
<feature type="transmembrane region" description="Helical" evidence="1">
    <location>
        <begin position="49"/>
        <end position="71"/>
    </location>
</feature>
<feature type="transmembrane region" description="Helical" evidence="1">
    <location>
        <begin position="126"/>
        <end position="147"/>
    </location>
</feature>
<evidence type="ECO:0000259" key="2">
    <source>
        <dbReference type="Pfam" id="PF02517"/>
    </source>
</evidence>
<comment type="caution">
    <text evidence="3">The sequence shown here is derived from an EMBL/GenBank/DDBJ whole genome shotgun (WGS) entry which is preliminary data.</text>
</comment>
<feature type="transmembrane region" description="Helical" evidence="1">
    <location>
        <begin position="184"/>
        <end position="204"/>
    </location>
</feature>